<evidence type="ECO:0000313" key="3">
    <source>
        <dbReference type="EMBL" id="GEU63987.1"/>
    </source>
</evidence>
<gene>
    <name evidence="3" type="ORF">Tci_035965</name>
</gene>
<comment type="caution">
    <text evidence="3">The sequence shown here is derived from an EMBL/GenBank/DDBJ whole genome shotgun (WGS) entry which is preliminary data.</text>
</comment>
<dbReference type="GO" id="GO:0003964">
    <property type="term" value="F:RNA-directed DNA polymerase activity"/>
    <property type="evidence" value="ECO:0007669"/>
    <property type="project" value="UniProtKB-KW"/>
</dbReference>
<reference evidence="3" key="1">
    <citation type="journal article" date="2019" name="Sci. Rep.">
        <title>Draft genome of Tanacetum cinerariifolium, the natural source of mosquito coil.</title>
        <authorList>
            <person name="Yamashiro T."/>
            <person name="Shiraishi A."/>
            <person name="Satake H."/>
            <person name="Nakayama K."/>
        </authorList>
    </citation>
    <scope>NUCLEOTIDE SEQUENCE</scope>
</reference>
<feature type="coiled-coil region" evidence="1">
    <location>
        <begin position="311"/>
        <end position="338"/>
    </location>
</feature>
<dbReference type="PANTHER" id="PTHR33223:SF11">
    <property type="entry name" value="ELEMENT PROTEIN, PUTATIVE-RELATED"/>
    <property type="match status" value="1"/>
</dbReference>
<dbReference type="AlphaFoldDB" id="A0A6L2LSR9"/>
<keyword evidence="1" id="KW-0175">Coiled coil</keyword>
<accession>A0A6L2LSR9</accession>
<keyword evidence="3" id="KW-0548">Nucleotidyltransferase</keyword>
<dbReference type="EMBL" id="BKCJ010004943">
    <property type="protein sequence ID" value="GEU63987.1"/>
    <property type="molecule type" value="Genomic_DNA"/>
</dbReference>
<protein>
    <submittedName>
        <fullName evidence="3">Reverse transcriptase domain-containing protein</fullName>
    </submittedName>
</protein>
<keyword evidence="3" id="KW-0695">RNA-directed DNA polymerase</keyword>
<evidence type="ECO:0000256" key="1">
    <source>
        <dbReference type="SAM" id="Coils"/>
    </source>
</evidence>
<proteinExistence type="predicted"/>
<feature type="region of interest" description="Disordered" evidence="2">
    <location>
        <begin position="253"/>
        <end position="281"/>
    </location>
</feature>
<evidence type="ECO:0000256" key="2">
    <source>
        <dbReference type="SAM" id="MobiDB-lite"/>
    </source>
</evidence>
<organism evidence="3">
    <name type="scientific">Tanacetum cinerariifolium</name>
    <name type="common">Dalmatian daisy</name>
    <name type="synonym">Chrysanthemum cinerariifolium</name>
    <dbReference type="NCBI Taxonomy" id="118510"/>
    <lineage>
        <taxon>Eukaryota</taxon>
        <taxon>Viridiplantae</taxon>
        <taxon>Streptophyta</taxon>
        <taxon>Embryophyta</taxon>
        <taxon>Tracheophyta</taxon>
        <taxon>Spermatophyta</taxon>
        <taxon>Magnoliopsida</taxon>
        <taxon>eudicotyledons</taxon>
        <taxon>Gunneridae</taxon>
        <taxon>Pentapetalae</taxon>
        <taxon>asterids</taxon>
        <taxon>campanulids</taxon>
        <taxon>Asterales</taxon>
        <taxon>Asteraceae</taxon>
        <taxon>Asteroideae</taxon>
        <taxon>Anthemideae</taxon>
        <taxon>Anthemidinae</taxon>
        <taxon>Tanacetum</taxon>
    </lineage>
</organism>
<sequence length="371" mass="42998">MWAADRVVASTLSFAISIPETTNEFAIKGNHLTLVKGNQFDGRTKINPHKHIYEFLRDTKNEAVRLMMFPLSLIGEAKTRLNELNKGTIDTWDELQTAFISRFYPSALFDRLLGEICNIIKIFYHGLNEITQEVLNAATGGIFLYKTPNQAYQLLKDKVLLKLDWGKNKKTKSSLKKTVAFATESSSNTNTAKIMTRMDAMTIKMDAQYKELQSRAKQPAPDLDDDDMPMSREEEAKFKQTFRKTRFYNDYRDRDSNRDNWRSSGRNDYHRDNYRSNTDDKPYDLQKQFNDFIKSQQSTNAFVKETFMDLKTQLKIVAKNHQASIQDLETKFDMLTSNLVDLLDLFLATLNQTHEVVTLKPTNDRKLVMSM</sequence>
<dbReference type="PANTHER" id="PTHR33223">
    <property type="entry name" value="CCHC-TYPE DOMAIN-CONTAINING PROTEIN"/>
    <property type="match status" value="1"/>
</dbReference>
<keyword evidence="3" id="KW-0808">Transferase</keyword>
<name>A0A6L2LSR9_TANCI</name>